<organism evidence="2 3">
    <name type="scientific">Pseudonocardia kunmingensis</name>
    <dbReference type="NCBI Taxonomy" id="630975"/>
    <lineage>
        <taxon>Bacteria</taxon>
        <taxon>Bacillati</taxon>
        <taxon>Actinomycetota</taxon>
        <taxon>Actinomycetes</taxon>
        <taxon>Pseudonocardiales</taxon>
        <taxon>Pseudonocardiaceae</taxon>
        <taxon>Pseudonocardia</taxon>
    </lineage>
</organism>
<evidence type="ECO:0000313" key="3">
    <source>
        <dbReference type="Proteomes" id="UP000315677"/>
    </source>
</evidence>
<reference evidence="2 3" key="1">
    <citation type="submission" date="2019-06" db="EMBL/GenBank/DDBJ databases">
        <title>Sequencing the genomes of 1000 actinobacteria strains.</title>
        <authorList>
            <person name="Klenk H.-P."/>
        </authorList>
    </citation>
    <scope>NUCLEOTIDE SEQUENCE [LARGE SCALE GENOMIC DNA]</scope>
    <source>
        <strain evidence="2 3">DSM 45301</strain>
    </source>
</reference>
<dbReference type="PROSITE" id="PS51186">
    <property type="entry name" value="GNAT"/>
    <property type="match status" value="1"/>
</dbReference>
<feature type="domain" description="N-acetyltransferase" evidence="1">
    <location>
        <begin position="2"/>
        <end position="202"/>
    </location>
</feature>
<dbReference type="CDD" id="cd04301">
    <property type="entry name" value="NAT_SF"/>
    <property type="match status" value="1"/>
</dbReference>
<name>A0A543D9Z3_9PSEU</name>
<dbReference type="Pfam" id="PF00583">
    <property type="entry name" value="Acetyltransf_1"/>
    <property type="match status" value="1"/>
</dbReference>
<dbReference type="OrthoDB" id="8593648at2"/>
<dbReference type="GO" id="GO:0016747">
    <property type="term" value="F:acyltransferase activity, transferring groups other than amino-acyl groups"/>
    <property type="evidence" value="ECO:0007669"/>
    <property type="project" value="InterPro"/>
</dbReference>
<protein>
    <submittedName>
        <fullName evidence="2">Acetyltransferase (GNAT) family protein</fullName>
    </submittedName>
</protein>
<keyword evidence="2" id="KW-0808">Transferase</keyword>
<evidence type="ECO:0000313" key="2">
    <source>
        <dbReference type="EMBL" id="TQM06161.1"/>
    </source>
</evidence>
<dbReference type="RefSeq" id="WP_142059830.1">
    <property type="nucleotide sequence ID" value="NZ_VFPA01000004.1"/>
</dbReference>
<dbReference type="PANTHER" id="PTHR13170">
    <property type="entry name" value="O-GLCNACASE"/>
    <property type="match status" value="1"/>
</dbReference>
<gene>
    <name evidence="2" type="ORF">FB558_6406</name>
</gene>
<dbReference type="PANTHER" id="PTHR13170:SF16">
    <property type="entry name" value="PROTEIN O-GLCNACASE"/>
    <property type="match status" value="1"/>
</dbReference>
<dbReference type="InterPro" id="IPR051822">
    <property type="entry name" value="Glycosyl_Hydrolase_84"/>
</dbReference>
<proteinExistence type="predicted"/>
<dbReference type="InterPro" id="IPR000182">
    <property type="entry name" value="GNAT_dom"/>
</dbReference>
<evidence type="ECO:0000259" key="1">
    <source>
        <dbReference type="PROSITE" id="PS51186"/>
    </source>
</evidence>
<keyword evidence="3" id="KW-1185">Reference proteome</keyword>
<dbReference type="Proteomes" id="UP000315677">
    <property type="component" value="Unassembled WGS sequence"/>
</dbReference>
<accession>A0A543D9Z3</accession>
<dbReference type="AlphaFoldDB" id="A0A543D9Z3"/>
<dbReference type="InterPro" id="IPR016181">
    <property type="entry name" value="Acyl_CoA_acyltransferase"/>
</dbReference>
<dbReference type="SUPFAM" id="SSF55729">
    <property type="entry name" value="Acyl-CoA N-acyltransferases (Nat)"/>
    <property type="match status" value="1"/>
</dbReference>
<comment type="caution">
    <text evidence="2">The sequence shown here is derived from an EMBL/GenBank/DDBJ whole genome shotgun (WGS) entry which is preliminary data.</text>
</comment>
<dbReference type="Gene3D" id="3.40.630.30">
    <property type="match status" value="1"/>
</dbReference>
<sequence>MPIIRPYRPGDRPDVADICVRTGDAGGDASAAYADPGLLPATYALPYVDHEPELAFVLDDGGRAVGYVLGTADTAAFVAWFRSGWLPSVEGRYPRPPHPPRTPDDELAAVLHRPERMLVPEVADHPAHLHIDLLPGYQGAGYGRALMGEFLRALRAAGVARVHLSMARANTGARAFYDRLGFRETAVPDLPGVAFLVRDTSPP</sequence>
<dbReference type="EMBL" id="VFPA01000004">
    <property type="protein sequence ID" value="TQM06161.1"/>
    <property type="molecule type" value="Genomic_DNA"/>
</dbReference>